<sequence>MKFTIYNFTFSIHPPSHPSPPVAASRLVERDCDTQDLGLKTRG</sequence>
<dbReference type="AlphaFoldDB" id="A0A0J1B569"/>
<accession>A0A0J1B569</accession>
<keyword evidence="2" id="KW-1185">Reference proteome</keyword>
<dbReference type="PATRIC" id="fig|595434.4.peg.6034"/>
<gene>
    <name evidence="1" type="ORF">RISK_006347</name>
</gene>
<protein>
    <submittedName>
        <fullName evidence="1">Uncharacterized protein</fullName>
    </submittedName>
</protein>
<name>A0A0J1B569_RHOIS</name>
<comment type="caution">
    <text evidence="1">The sequence shown here is derived from an EMBL/GenBank/DDBJ whole genome shotgun (WGS) entry which is preliminary data.</text>
</comment>
<dbReference type="EMBL" id="LECT01000052">
    <property type="protein sequence ID" value="KLU01631.1"/>
    <property type="molecule type" value="Genomic_DNA"/>
</dbReference>
<proteinExistence type="predicted"/>
<evidence type="ECO:0000313" key="2">
    <source>
        <dbReference type="Proteomes" id="UP000036367"/>
    </source>
</evidence>
<organism evidence="1 2">
    <name type="scientific">Rhodopirellula islandica</name>
    <dbReference type="NCBI Taxonomy" id="595434"/>
    <lineage>
        <taxon>Bacteria</taxon>
        <taxon>Pseudomonadati</taxon>
        <taxon>Planctomycetota</taxon>
        <taxon>Planctomycetia</taxon>
        <taxon>Pirellulales</taxon>
        <taxon>Pirellulaceae</taxon>
        <taxon>Rhodopirellula</taxon>
    </lineage>
</organism>
<dbReference type="Proteomes" id="UP000036367">
    <property type="component" value="Unassembled WGS sequence"/>
</dbReference>
<reference evidence="1" key="1">
    <citation type="submission" date="2015-05" db="EMBL/GenBank/DDBJ databases">
        <title>Permanent draft genome of Rhodopirellula islandicus K833.</title>
        <authorList>
            <person name="Kizina J."/>
            <person name="Richter M."/>
            <person name="Glockner F.O."/>
            <person name="Harder J."/>
        </authorList>
    </citation>
    <scope>NUCLEOTIDE SEQUENCE [LARGE SCALE GENOMIC DNA]</scope>
    <source>
        <strain evidence="1">K833</strain>
    </source>
</reference>
<evidence type="ECO:0000313" key="1">
    <source>
        <dbReference type="EMBL" id="KLU01631.1"/>
    </source>
</evidence>